<name>A0ABX8R6R2_9ACTN</name>
<dbReference type="InterPro" id="IPR036322">
    <property type="entry name" value="WD40_repeat_dom_sf"/>
</dbReference>
<organism evidence="1 2">
    <name type="scientific">Actinomadura graeca</name>
    <dbReference type="NCBI Taxonomy" id="2750812"/>
    <lineage>
        <taxon>Bacteria</taxon>
        <taxon>Bacillati</taxon>
        <taxon>Actinomycetota</taxon>
        <taxon>Actinomycetes</taxon>
        <taxon>Streptosporangiales</taxon>
        <taxon>Thermomonosporaceae</taxon>
        <taxon>Actinomadura</taxon>
    </lineage>
</organism>
<dbReference type="Proteomes" id="UP001049518">
    <property type="component" value="Chromosome"/>
</dbReference>
<dbReference type="Pfam" id="PF00400">
    <property type="entry name" value="WD40"/>
    <property type="match status" value="2"/>
</dbReference>
<dbReference type="EMBL" id="CP059572">
    <property type="protein sequence ID" value="QXJ26785.1"/>
    <property type="molecule type" value="Genomic_DNA"/>
</dbReference>
<sequence>MDGPVNVQVGTLSDGRWYVRHMGFGTRAFDGKQAAWDAARGLMGRHEGRWESVAADSAPFLAVCRADGSRVLYDINDDACLYGCWGDQRDRLWDAHLAAISAGTTLRSTETHKIFGGYIEVVAYDDPLDGVRRHAVVTARDPGSDYRAVDHLDRAAAEVEYEETVYANWDMDFPYKATDIFDIQVDRKSKRSGDVAMLDDGTILDKGDLDEYNRLYGLPPRMEWPKTPGPSVPLGPVGAMTAGPRDWAPSVDVEDMTPAAWTLADPELRANALSLAALPDGRRLLASAHDDGAHVWSIGGGEGVQRVSGHSEWVLSVALTVLGDGRAVLATGGKDGLARAWSVREGEALQEIEAHDGPVNSVAWACPPGEVPWLVTGGDDAAVRLWDPGTKLPLGAFEVGEPRVHLVWSVAAAALSDGHVCVAAAVDDFDGAAVHVWDATAKAKLHEFRVETGGALSRMPEVAVTTLADHSFRVAAVAGRTLHVWDGHTGRAVRTLQVSEDGDSGVALAALPDLRAVVAATSGRETLAWDVESGAVLARVEHAAGGLPQTVDLVAGQDGGLLLAAGRGGDAPARVLRLDPAR</sequence>
<dbReference type="Gene3D" id="2.130.10.10">
    <property type="entry name" value="YVTN repeat-like/Quinoprotein amine dehydrogenase"/>
    <property type="match status" value="1"/>
</dbReference>
<dbReference type="PANTHER" id="PTHR19879">
    <property type="entry name" value="TRANSCRIPTION INITIATION FACTOR TFIID"/>
    <property type="match status" value="1"/>
</dbReference>
<dbReference type="SUPFAM" id="SSF50978">
    <property type="entry name" value="WD40 repeat-like"/>
    <property type="match status" value="1"/>
</dbReference>
<gene>
    <name evidence="1" type="ORF">AGRA3207_005576</name>
</gene>
<dbReference type="InterPro" id="IPR001680">
    <property type="entry name" value="WD40_rpt"/>
</dbReference>
<keyword evidence="2" id="KW-1185">Reference proteome</keyword>
<dbReference type="PANTHER" id="PTHR19879:SF9">
    <property type="entry name" value="TRANSCRIPTION INITIATION FACTOR TFIID SUBUNIT 5"/>
    <property type="match status" value="1"/>
</dbReference>
<dbReference type="InterPro" id="IPR015943">
    <property type="entry name" value="WD40/YVTN_repeat-like_dom_sf"/>
</dbReference>
<evidence type="ECO:0000313" key="1">
    <source>
        <dbReference type="EMBL" id="QXJ26785.1"/>
    </source>
</evidence>
<protein>
    <submittedName>
        <fullName evidence="1">WD40 repeat domain-containing protein</fullName>
    </submittedName>
</protein>
<proteinExistence type="predicted"/>
<dbReference type="SMART" id="SM00320">
    <property type="entry name" value="WD40"/>
    <property type="match status" value="4"/>
</dbReference>
<evidence type="ECO:0000313" key="2">
    <source>
        <dbReference type="Proteomes" id="UP001049518"/>
    </source>
</evidence>
<accession>A0ABX8R6R2</accession>
<reference evidence="1" key="1">
    <citation type="submission" date="2020-07" db="EMBL/GenBank/DDBJ databases">
        <authorList>
            <person name="Tarantini F.S."/>
            <person name="Hong K.W."/>
            <person name="Chan K.G."/>
        </authorList>
    </citation>
    <scope>NUCLEOTIDE SEQUENCE</scope>
    <source>
        <strain evidence="1">32-07</strain>
    </source>
</reference>